<dbReference type="EMBL" id="JNOM01000147">
    <property type="protein sequence ID" value="KNG85659.1"/>
    <property type="molecule type" value="Genomic_DNA"/>
</dbReference>
<organism evidence="1 2">
    <name type="scientific">Aspergillus nomiae NRRL (strain ATCC 15546 / NRRL 13137 / CBS 260.88 / M93)</name>
    <dbReference type="NCBI Taxonomy" id="1509407"/>
    <lineage>
        <taxon>Eukaryota</taxon>
        <taxon>Fungi</taxon>
        <taxon>Dikarya</taxon>
        <taxon>Ascomycota</taxon>
        <taxon>Pezizomycotina</taxon>
        <taxon>Eurotiomycetes</taxon>
        <taxon>Eurotiomycetidae</taxon>
        <taxon>Eurotiales</taxon>
        <taxon>Aspergillaceae</taxon>
        <taxon>Aspergillus</taxon>
        <taxon>Aspergillus subgen. Circumdati</taxon>
    </lineage>
</organism>
<dbReference type="AlphaFoldDB" id="A0A0L1J1M8"/>
<comment type="caution">
    <text evidence="1">The sequence shown here is derived from an EMBL/GenBank/DDBJ whole genome shotgun (WGS) entry which is preliminary data.</text>
</comment>
<evidence type="ECO:0000313" key="2">
    <source>
        <dbReference type="Proteomes" id="UP000037505"/>
    </source>
</evidence>
<dbReference type="PANTHER" id="PTHR34861">
    <property type="match status" value="1"/>
</dbReference>
<sequence>MSVVSVDVELHFNTQKSSQVDGLRRFAYQKSGLFYNAKSKEDILKSGSLTLGIHQRHGNGLFAGRGILIGYWAYAKRYGKEIIEVRKGDILLIRSGFTDKYIELSEDQERESAHMTPPKACGMAQDERMLHFLWEKEVAKVGGDAPAWECLPPDPSSSFLDHEVLLVGWGCPIGELLWLEQLARACGDHKK</sequence>
<name>A0A0L1J1M8_ASPN3</name>
<dbReference type="GeneID" id="26807366"/>
<protein>
    <submittedName>
        <fullName evidence="1">Uncharacterized protein</fullName>
    </submittedName>
</protein>
<gene>
    <name evidence="1" type="ORF">ANOM_005562</name>
</gene>
<dbReference type="GO" id="GO:0019441">
    <property type="term" value="P:L-tryptophan catabolic process to kynurenine"/>
    <property type="evidence" value="ECO:0007669"/>
    <property type="project" value="InterPro"/>
</dbReference>
<dbReference type="GO" id="GO:0004061">
    <property type="term" value="F:arylformamidase activity"/>
    <property type="evidence" value="ECO:0007669"/>
    <property type="project" value="InterPro"/>
</dbReference>
<proteinExistence type="predicted"/>
<evidence type="ECO:0000313" key="1">
    <source>
        <dbReference type="EMBL" id="KNG85659.1"/>
    </source>
</evidence>
<dbReference type="InterPro" id="IPR037175">
    <property type="entry name" value="KFase_sf"/>
</dbReference>
<dbReference type="Proteomes" id="UP000037505">
    <property type="component" value="Unassembled WGS sequence"/>
</dbReference>
<dbReference type="SUPFAM" id="SSF102198">
    <property type="entry name" value="Putative cyclase"/>
    <property type="match status" value="1"/>
</dbReference>
<dbReference type="OrthoDB" id="5396at2759"/>
<dbReference type="RefSeq" id="XP_015406582.1">
    <property type="nucleotide sequence ID" value="XM_015550819.1"/>
</dbReference>
<keyword evidence="2" id="KW-1185">Reference proteome</keyword>
<reference evidence="1 2" key="1">
    <citation type="submission" date="2014-06" db="EMBL/GenBank/DDBJ databases">
        <title>The Genome of the Aflatoxigenic Filamentous Fungus Aspergillus nomius.</title>
        <authorList>
            <person name="Moore M.G."/>
            <person name="Shannon B.M."/>
            <person name="Brian M.M."/>
        </authorList>
    </citation>
    <scope>NUCLEOTIDE SEQUENCE [LARGE SCALE GENOMIC DNA]</scope>
    <source>
        <strain evidence="1 2">NRRL 13137</strain>
    </source>
</reference>
<dbReference type="PANTHER" id="PTHR34861:SF11">
    <property type="entry name" value="CYCLASE"/>
    <property type="match status" value="1"/>
</dbReference>
<dbReference type="Gene3D" id="3.50.30.50">
    <property type="entry name" value="Putative cyclase"/>
    <property type="match status" value="1"/>
</dbReference>
<accession>A0A0L1J1M8</accession>